<dbReference type="InterPro" id="IPR037401">
    <property type="entry name" value="SnoaL-like"/>
</dbReference>
<organism evidence="2 3">
    <name type="scientific">Streptomyces pakalii</name>
    <dbReference type="NCBI Taxonomy" id="3036494"/>
    <lineage>
        <taxon>Bacteria</taxon>
        <taxon>Bacillati</taxon>
        <taxon>Actinomycetota</taxon>
        <taxon>Actinomycetes</taxon>
        <taxon>Kitasatosporales</taxon>
        <taxon>Streptomycetaceae</taxon>
        <taxon>Streptomyces</taxon>
    </lineage>
</organism>
<feature type="domain" description="SnoaL-like" evidence="1">
    <location>
        <begin position="8"/>
        <end position="129"/>
    </location>
</feature>
<name>A0ABT7D6D7_9ACTN</name>
<sequence>MRDDAEQIRALIEGWAGAVRQGRIDAVVADHAEDIVMFDVPPPYRGVRGDDAYRKVWPAFFEWLAQGATFDIEELEVTAGEDVAFAHALVRCGTEDELTAHPGLRLRLTLGLRKEAGRWVIAHEHHSFPDLSDPGAEAEVRAVHENWFDRTAAKDLDGMMQHIADDIVSYEHDTPLQYVGRDQVRDVCRQGLDWAPGVVTWDVPDMRVLIRDDIAVVWGMNHMTAGEADGTTTESWSRGTRVLRRQNGKWTMIHQHVSYPYDPRTGEAKIDLQP</sequence>
<reference evidence="2 3" key="1">
    <citation type="submission" date="2023-04" db="EMBL/GenBank/DDBJ databases">
        <title>A novel species of the genus Streptomyces: Streptomyces pakalii sp. nov. isolated from a Mexican soil jungle.</title>
        <authorList>
            <person name="Chavez-Hernandez M.A."/>
            <person name="Ortiz-Alvarez J."/>
            <person name="Villa-Tanaca L."/>
            <person name="Hernandez-Rodriguez C."/>
        </authorList>
    </citation>
    <scope>NUCLEOTIDE SEQUENCE [LARGE SCALE GENOMIC DNA]</scope>
    <source>
        <strain evidence="2 3">ENCB-J15</strain>
    </source>
</reference>
<dbReference type="SUPFAM" id="SSF54427">
    <property type="entry name" value="NTF2-like"/>
    <property type="match status" value="2"/>
</dbReference>
<evidence type="ECO:0000313" key="2">
    <source>
        <dbReference type="EMBL" id="MDJ1640562.1"/>
    </source>
</evidence>
<dbReference type="Gene3D" id="3.10.450.50">
    <property type="match status" value="2"/>
</dbReference>
<proteinExistence type="predicted"/>
<dbReference type="EMBL" id="JARWAF010000003">
    <property type="protein sequence ID" value="MDJ1640562.1"/>
    <property type="molecule type" value="Genomic_DNA"/>
</dbReference>
<evidence type="ECO:0000259" key="1">
    <source>
        <dbReference type="Pfam" id="PF13474"/>
    </source>
</evidence>
<evidence type="ECO:0000313" key="3">
    <source>
        <dbReference type="Proteomes" id="UP001237194"/>
    </source>
</evidence>
<accession>A0ABT7D6D7</accession>
<comment type="caution">
    <text evidence="2">The sequence shown here is derived from an EMBL/GenBank/DDBJ whole genome shotgun (WGS) entry which is preliminary data.</text>
</comment>
<feature type="domain" description="SnoaL-like" evidence="1">
    <location>
        <begin position="140"/>
        <end position="261"/>
    </location>
</feature>
<dbReference type="InterPro" id="IPR011944">
    <property type="entry name" value="Steroid_delta5-4_isomerase"/>
</dbReference>
<dbReference type="Pfam" id="PF13474">
    <property type="entry name" value="SnoaL_3"/>
    <property type="match status" value="2"/>
</dbReference>
<gene>
    <name evidence="2" type="ORF">P5W92_09090</name>
</gene>
<dbReference type="Proteomes" id="UP001237194">
    <property type="component" value="Unassembled WGS sequence"/>
</dbReference>
<dbReference type="NCBIfam" id="TIGR02246">
    <property type="entry name" value="SgcJ/EcaC family oxidoreductase"/>
    <property type="match status" value="1"/>
</dbReference>
<dbReference type="InterPro" id="IPR032710">
    <property type="entry name" value="NTF2-like_dom_sf"/>
</dbReference>
<protein>
    <submittedName>
        <fullName evidence="2">SgcJ/EcaC family oxidoreductase</fullName>
    </submittedName>
</protein>
<keyword evidence="3" id="KW-1185">Reference proteome</keyword>